<feature type="region of interest" description="Disordered" evidence="1">
    <location>
        <begin position="35"/>
        <end position="160"/>
    </location>
</feature>
<name>A0AAV9RSI8_9TELE</name>
<reference evidence="2 3" key="1">
    <citation type="submission" date="2021-06" db="EMBL/GenBank/DDBJ databases">
        <authorList>
            <person name="Palmer J.M."/>
        </authorList>
    </citation>
    <scope>NUCLEOTIDE SEQUENCE [LARGE SCALE GENOMIC DNA]</scope>
    <source>
        <strain evidence="2 3">MEX-2019</strain>
        <tissue evidence="2">Muscle</tissue>
    </source>
</reference>
<dbReference type="AlphaFoldDB" id="A0AAV9RSI8"/>
<feature type="compositionally biased region" description="Polar residues" evidence="1">
    <location>
        <begin position="35"/>
        <end position="54"/>
    </location>
</feature>
<keyword evidence="3" id="KW-1185">Reference proteome</keyword>
<protein>
    <submittedName>
        <fullName evidence="2">Uncharacterized protein</fullName>
    </submittedName>
</protein>
<gene>
    <name evidence="2" type="ORF">CRENBAI_010733</name>
</gene>
<organism evidence="2 3">
    <name type="scientific">Crenichthys baileyi</name>
    <name type="common">White River springfish</name>
    <dbReference type="NCBI Taxonomy" id="28760"/>
    <lineage>
        <taxon>Eukaryota</taxon>
        <taxon>Metazoa</taxon>
        <taxon>Chordata</taxon>
        <taxon>Craniata</taxon>
        <taxon>Vertebrata</taxon>
        <taxon>Euteleostomi</taxon>
        <taxon>Actinopterygii</taxon>
        <taxon>Neopterygii</taxon>
        <taxon>Teleostei</taxon>
        <taxon>Neoteleostei</taxon>
        <taxon>Acanthomorphata</taxon>
        <taxon>Ovalentaria</taxon>
        <taxon>Atherinomorphae</taxon>
        <taxon>Cyprinodontiformes</taxon>
        <taxon>Goodeidae</taxon>
        <taxon>Crenichthys</taxon>
    </lineage>
</organism>
<sequence>MLDIYWHKAVDNLVERQRLERGYVVLHTGETENQFGMAQGGYQTPKSPNKNNPNRAGDGGLGRHAKNKNKVQAGDQGVVPSRHRLQAGARTCNTESWAVGGEGVGPTTKLEATGGVRTPRGAWEPRGRSAPLANLRGKKGAPGETPRLGSETPNEGKLFP</sequence>
<evidence type="ECO:0000313" key="2">
    <source>
        <dbReference type="EMBL" id="KAK5611747.1"/>
    </source>
</evidence>
<dbReference type="Proteomes" id="UP001311232">
    <property type="component" value="Unassembled WGS sequence"/>
</dbReference>
<evidence type="ECO:0000313" key="3">
    <source>
        <dbReference type="Proteomes" id="UP001311232"/>
    </source>
</evidence>
<evidence type="ECO:0000256" key="1">
    <source>
        <dbReference type="SAM" id="MobiDB-lite"/>
    </source>
</evidence>
<comment type="caution">
    <text evidence="2">The sequence shown here is derived from an EMBL/GenBank/DDBJ whole genome shotgun (WGS) entry which is preliminary data.</text>
</comment>
<dbReference type="EMBL" id="JAHHUM010001462">
    <property type="protein sequence ID" value="KAK5611747.1"/>
    <property type="molecule type" value="Genomic_DNA"/>
</dbReference>
<accession>A0AAV9RSI8</accession>
<proteinExistence type="predicted"/>